<dbReference type="InterPro" id="IPR036388">
    <property type="entry name" value="WH-like_DNA-bd_sf"/>
</dbReference>
<dbReference type="Gene3D" id="1.10.10.10">
    <property type="entry name" value="Winged helix-like DNA-binding domain superfamily/Winged helix DNA-binding domain"/>
    <property type="match status" value="1"/>
</dbReference>
<dbReference type="InterPro" id="IPR036390">
    <property type="entry name" value="WH_DNA-bd_sf"/>
</dbReference>
<organism evidence="5 6">
    <name type="scientific">Clavibacter phaseoli</name>
    <dbReference type="NCBI Taxonomy" id="1734031"/>
    <lineage>
        <taxon>Bacteria</taxon>
        <taxon>Bacillati</taxon>
        <taxon>Actinomycetota</taxon>
        <taxon>Actinomycetes</taxon>
        <taxon>Micrococcales</taxon>
        <taxon>Microbacteriaceae</taxon>
        <taxon>Clavibacter</taxon>
    </lineage>
</organism>
<keyword evidence="6" id="KW-1185">Reference proteome</keyword>
<dbReference type="InterPro" id="IPR002577">
    <property type="entry name" value="HTH_HxlR"/>
</dbReference>
<comment type="caution">
    <text evidence="5">The sequence shown here is derived from an EMBL/GenBank/DDBJ whole genome shotgun (WGS) entry which is preliminary data.</text>
</comment>
<evidence type="ECO:0000256" key="3">
    <source>
        <dbReference type="ARBA" id="ARBA00023163"/>
    </source>
</evidence>
<proteinExistence type="predicted"/>
<reference evidence="5 6" key="1">
    <citation type="submission" date="2020-10" db="EMBL/GenBank/DDBJ databases">
        <title>Draft genome sequences of plant-associated actinobacteria.</title>
        <authorList>
            <person name="Tarlachkov S.V."/>
            <person name="Starodumova I.P."/>
            <person name="Dorofeeva L.V."/>
            <person name="Prisyazhnaya N.V."/>
            <person name="Roubtsova T.V."/>
            <person name="Chizhov V.N."/>
            <person name="Nadler S.A."/>
            <person name="Subbotin S.A."/>
            <person name="Evtushenko L.I."/>
        </authorList>
    </citation>
    <scope>NUCLEOTIDE SEQUENCE [LARGE SCALE GENOMIC DNA]</scope>
    <source>
        <strain evidence="5 6">VKM Ac-2886</strain>
    </source>
</reference>
<evidence type="ECO:0000313" key="6">
    <source>
        <dbReference type="Proteomes" id="UP000634579"/>
    </source>
</evidence>
<dbReference type="SUPFAM" id="SSF46785">
    <property type="entry name" value="Winged helix' DNA-binding domain"/>
    <property type="match status" value="1"/>
</dbReference>
<dbReference type="RefSeq" id="WP_194676316.1">
    <property type="nucleotide sequence ID" value="NZ_JADKRP010000008.1"/>
</dbReference>
<evidence type="ECO:0000259" key="4">
    <source>
        <dbReference type="PROSITE" id="PS51118"/>
    </source>
</evidence>
<keyword evidence="1" id="KW-0805">Transcription regulation</keyword>
<keyword evidence="2" id="KW-0238">DNA-binding</keyword>
<dbReference type="AlphaFoldDB" id="A0A8I0SAU5"/>
<keyword evidence="3" id="KW-0804">Transcription</keyword>
<name>A0A8I0SAU5_9MICO</name>
<sequence>MQDRDDWTIDSDGVEEALKQLMPRSAGLIVREAFYGTSRFDDFLARTGLTRSVLSTQLDRLVQTEMLQRKSYKRDGERTRWEYRLTPRGAGMGAALIALIDWTQLWLPDHEVAIQPRHVACGARVHVELRCEHGHSQIPIDEVAAVRGASPAYG</sequence>
<feature type="domain" description="HTH hxlR-type" evidence="4">
    <location>
        <begin position="11"/>
        <end position="111"/>
    </location>
</feature>
<dbReference type="PANTHER" id="PTHR33204">
    <property type="entry name" value="TRANSCRIPTIONAL REGULATOR, MARR FAMILY"/>
    <property type="match status" value="1"/>
</dbReference>
<evidence type="ECO:0000256" key="1">
    <source>
        <dbReference type="ARBA" id="ARBA00023015"/>
    </source>
</evidence>
<evidence type="ECO:0000313" key="5">
    <source>
        <dbReference type="EMBL" id="MBF4632752.1"/>
    </source>
</evidence>
<gene>
    <name evidence="5" type="ORF">ITJ42_16150</name>
</gene>
<evidence type="ECO:0000256" key="2">
    <source>
        <dbReference type="ARBA" id="ARBA00023125"/>
    </source>
</evidence>
<dbReference type="Pfam" id="PF01638">
    <property type="entry name" value="HxlR"/>
    <property type="match status" value="1"/>
</dbReference>
<dbReference type="PROSITE" id="PS51118">
    <property type="entry name" value="HTH_HXLR"/>
    <property type="match status" value="1"/>
</dbReference>
<dbReference type="Proteomes" id="UP000634579">
    <property type="component" value="Unassembled WGS sequence"/>
</dbReference>
<accession>A0A8I0SAU5</accession>
<protein>
    <submittedName>
        <fullName evidence="5">Helix-turn-helix transcriptional regulator</fullName>
    </submittedName>
</protein>
<dbReference type="EMBL" id="JADKRP010000008">
    <property type="protein sequence ID" value="MBF4632752.1"/>
    <property type="molecule type" value="Genomic_DNA"/>
</dbReference>
<dbReference type="GO" id="GO:0003677">
    <property type="term" value="F:DNA binding"/>
    <property type="evidence" value="ECO:0007669"/>
    <property type="project" value="UniProtKB-KW"/>
</dbReference>
<dbReference type="PANTHER" id="PTHR33204:SF18">
    <property type="entry name" value="TRANSCRIPTIONAL REGULATORY PROTEIN"/>
    <property type="match status" value="1"/>
</dbReference>